<protein>
    <submittedName>
        <fullName evidence="7">EamA/RhaT family transporter</fullName>
    </submittedName>
</protein>
<evidence type="ECO:0000256" key="1">
    <source>
        <dbReference type="ARBA" id="ARBA00004141"/>
    </source>
</evidence>
<comment type="subcellular location">
    <subcellularLocation>
        <location evidence="1">Membrane</location>
        <topology evidence="1">Multi-pass membrane protein</topology>
    </subcellularLocation>
</comment>
<proteinExistence type="predicted"/>
<feature type="domain" description="EamA" evidence="6">
    <location>
        <begin position="6"/>
        <end position="131"/>
    </location>
</feature>
<dbReference type="InterPro" id="IPR000620">
    <property type="entry name" value="EamA_dom"/>
</dbReference>
<keyword evidence="8" id="KW-1185">Reference proteome</keyword>
<dbReference type="EMBL" id="SPMZ01000009">
    <property type="protein sequence ID" value="NMQ18186.1"/>
    <property type="molecule type" value="Genomic_DNA"/>
</dbReference>
<keyword evidence="2 5" id="KW-0812">Transmembrane</keyword>
<organism evidence="7 8">
    <name type="scientific">Candidatus Competibacter phosphatis</name>
    <dbReference type="NCBI Taxonomy" id="221280"/>
    <lineage>
        <taxon>Bacteria</taxon>
        <taxon>Pseudomonadati</taxon>
        <taxon>Pseudomonadota</taxon>
        <taxon>Gammaproteobacteria</taxon>
        <taxon>Candidatus Competibacteraceae</taxon>
        <taxon>Candidatus Competibacter</taxon>
    </lineage>
</organism>
<evidence type="ECO:0000256" key="5">
    <source>
        <dbReference type="SAM" id="Phobius"/>
    </source>
</evidence>
<evidence type="ECO:0000313" key="7">
    <source>
        <dbReference type="EMBL" id="NMQ18186.1"/>
    </source>
</evidence>
<gene>
    <name evidence="7" type="ORF">E4P82_02625</name>
</gene>
<dbReference type="RefSeq" id="WP_169247445.1">
    <property type="nucleotide sequence ID" value="NZ_SPMZ01000009.1"/>
</dbReference>
<feature type="transmembrane region" description="Helical" evidence="5">
    <location>
        <begin position="86"/>
        <end position="108"/>
    </location>
</feature>
<evidence type="ECO:0000256" key="2">
    <source>
        <dbReference type="ARBA" id="ARBA00022692"/>
    </source>
</evidence>
<feature type="transmembrane region" description="Helical" evidence="5">
    <location>
        <begin position="165"/>
        <end position="190"/>
    </location>
</feature>
<reference evidence="7 8" key="1">
    <citation type="submission" date="2019-03" db="EMBL/GenBank/DDBJ databases">
        <title>Metabolic reconstructions from genomes of highly enriched 'Candidatus Accumulibacter' and 'Candidatus Competibacter' bioreactor populations.</title>
        <authorList>
            <person name="Annavajhala M.K."/>
            <person name="Welles L."/>
            <person name="Abbas B."/>
            <person name="Sorokin D."/>
            <person name="Park H."/>
            <person name="Van Loosdrecht M."/>
            <person name="Chandran K."/>
        </authorList>
    </citation>
    <scope>NUCLEOTIDE SEQUENCE [LARGE SCALE GENOMIC DNA]</scope>
    <source>
        <strain evidence="7 8">SBR_G</strain>
    </source>
</reference>
<accession>A0ABX1TJN0</accession>
<dbReference type="InterPro" id="IPR037185">
    <property type="entry name" value="EmrE-like"/>
</dbReference>
<feature type="transmembrane region" description="Helical" evidence="5">
    <location>
        <begin position="142"/>
        <end position="158"/>
    </location>
</feature>
<feature type="transmembrane region" description="Helical" evidence="5">
    <location>
        <begin position="33"/>
        <end position="51"/>
    </location>
</feature>
<keyword evidence="4 5" id="KW-0472">Membrane</keyword>
<evidence type="ECO:0000256" key="3">
    <source>
        <dbReference type="ARBA" id="ARBA00022989"/>
    </source>
</evidence>
<dbReference type="InterPro" id="IPR050638">
    <property type="entry name" value="AA-Vitamin_Transporters"/>
</dbReference>
<evidence type="ECO:0000259" key="6">
    <source>
        <dbReference type="Pfam" id="PF00892"/>
    </source>
</evidence>
<sequence length="290" mass="30410">MQPGDLLLALLANTAWAFNFIAGKAGVTHFQPFLFTSLRFAVLLLLLLPFLRRIPGQMGGVLGIALVQGVLHFSLIFAGLEASGDIASVAIASQLYVPFSTVLALFLLGETLDARRVVGIALAFGGVLVIGFDPVVFRHLDALLLVTAGAAAMALATIQMRRLRGVGVFALQAWIALCATPALALLSLLFEQGQWSALRTASTLELAAPVYSAVGASLIGHGIVYYLLGRYPVGVTTPLLLLNPVLAVAFGVLLWGDILTWKLALGGAMTLAGIAGITISLPNRKGVRTA</sequence>
<dbReference type="Pfam" id="PF00892">
    <property type="entry name" value="EamA"/>
    <property type="match status" value="2"/>
</dbReference>
<feature type="transmembrane region" description="Helical" evidence="5">
    <location>
        <begin position="117"/>
        <end position="136"/>
    </location>
</feature>
<name>A0ABX1TJN0_9GAMM</name>
<comment type="caution">
    <text evidence="7">The sequence shown here is derived from an EMBL/GenBank/DDBJ whole genome shotgun (WGS) entry which is preliminary data.</text>
</comment>
<feature type="transmembrane region" description="Helical" evidence="5">
    <location>
        <begin position="210"/>
        <end position="228"/>
    </location>
</feature>
<dbReference type="PANTHER" id="PTHR32322">
    <property type="entry name" value="INNER MEMBRANE TRANSPORTER"/>
    <property type="match status" value="1"/>
</dbReference>
<dbReference type="SUPFAM" id="SSF103481">
    <property type="entry name" value="Multidrug resistance efflux transporter EmrE"/>
    <property type="match status" value="2"/>
</dbReference>
<dbReference type="PANTHER" id="PTHR32322:SF9">
    <property type="entry name" value="AMINO-ACID METABOLITE EFFLUX PUMP-RELATED"/>
    <property type="match status" value="1"/>
</dbReference>
<feature type="transmembrane region" description="Helical" evidence="5">
    <location>
        <begin position="235"/>
        <end position="255"/>
    </location>
</feature>
<evidence type="ECO:0000313" key="8">
    <source>
        <dbReference type="Proteomes" id="UP000760480"/>
    </source>
</evidence>
<keyword evidence="3 5" id="KW-1133">Transmembrane helix</keyword>
<feature type="transmembrane region" description="Helical" evidence="5">
    <location>
        <begin position="58"/>
        <end position="80"/>
    </location>
</feature>
<evidence type="ECO:0000256" key="4">
    <source>
        <dbReference type="ARBA" id="ARBA00023136"/>
    </source>
</evidence>
<feature type="domain" description="EamA" evidence="6">
    <location>
        <begin position="143"/>
        <end position="278"/>
    </location>
</feature>
<feature type="transmembrane region" description="Helical" evidence="5">
    <location>
        <begin position="261"/>
        <end position="281"/>
    </location>
</feature>
<dbReference type="Proteomes" id="UP000760480">
    <property type="component" value="Unassembled WGS sequence"/>
</dbReference>